<comment type="caution">
    <text evidence="1">The sequence shown here is derived from an EMBL/GenBank/DDBJ whole genome shotgun (WGS) entry which is preliminary data.</text>
</comment>
<keyword evidence="2" id="KW-1185">Reference proteome</keyword>
<dbReference type="NCBIfam" id="TIGR04338">
    <property type="entry name" value="HEXXH_Rv0185"/>
    <property type="match status" value="1"/>
</dbReference>
<accession>A0A9X3I523</accession>
<dbReference type="InterPro" id="IPR027595">
    <property type="entry name" value="CHP04338"/>
</dbReference>
<evidence type="ECO:0000313" key="2">
    <source>
        <dbReference type="Proteomes" id="UP001143347"/>
    </source>
</evidence>
<reference evidence="1" key="1">
    <citation type="submission" date="2022-10" db="EMBL/GenBank/DDBJ databases">
        <title>WGS of marine actinomycetes from Thailand.</title>
        <authorList>
            <person name="Thawai C."/>
        </authorList>
    </citation>
    <scope>NUCLEOTIDE SEQUENCE</scope>
    <source>
        <strain evidence="1">SW21</strain>
    </source>
</reference>
<dbReference type="AlphaFoldDB" id="A0A9X3I523"/>
<sequence>MFDRAGSNRTVQLAGTELTLPAEARFASVESVRDHVIRVLDLPGVRERFDRASQPVTVRERRGHRSAHYESMSGQVPQIAIPSATGGRWALRELVVLHEIAHHLDDPATPAHGRSFAITLTDLVGLVLGPEAGLVYRVVLSDSDVL</sequence>
<organism evidence="1 2">
    <name type="scientific">Gordonia aquimaris</name>
    <dbReference type="NCBI Taxonomy" id="2984863"/>
    <lineage>
        <taxon>Bacteria</taxon>
        <taxon>Bacillati</taxon>
        <taxon>Actinomycetota</taxon>
        <taxon>Actinomycetes</taxon>
        <taxon>Mycobacteriales</taxon>
        <taxon>Gordoniaceae</taxon>
        <taxon>Gordonia</taxon>
    </lineage>
</organism>
<dbReference type="Proteomes" id="UP001143347">
    <property type="component" value="Unassembled WGS sequence"/>
</dbReference>
<protein>
    <submittedName>
        <fullName evidence="1">TIGR04338 family metallohydrolase</fullName>
    </submittedName>
</protein>
<dbReference type="RefSeq" id="WP_235723589.1">
    <property type="nucleotide sequence ID" value="NZ_JAPKFM010000015.1"/>
</dbReference>
<gene>
    <name evidence="1" type="ORF">OSB52_14500</name>
</gene>
<dbReference type="EMBL" id="JAPKFM010000015">
    <property type="protein sequence ID" value="MCX2965307.1"/>
    <property type="molecule type" value="Genomic_DNA"/>
</dbReference>
<proteinExistence type="predicted"/>
<name>A0A9X3I523_9ACTN</name>
<evidence type="ECO:0000313" key="1">
    <source>
        <dbReference type="EMBL" id="MCX2965307.1"/>
    </source>
</evidence>